<sequence length="35" mass="4261">MSELKPIYAYNQAQKKDIFLVFTCIFINIKFKEYL</sequence>
<protein>
    <submittedName>
        <fullName evidence="1">Uncharacterized protein</fullName>
    </submittedName>
</protein>
<reference evidence="1" key="1">
    <citation type="submission" date="2018-05" db="EMBL/GenBank/DDBJ databases">
        <authorList>
            <person name="Lanie J.A."/>
            <person name="Ng W.-L."/>
            <person name="Kazmierczak K.M."/>
            <person name="Andrzejewski T.M."/>
            <person name="Davidsen T.M."/>
            <person name="Wayne K.J."/>
            <person name="Tettelin H."/>
            <person name="Glass J.I."/>
            <person name="Rusch D."/>
            <person name="Podicherti R."/>
            <person name="Tsui H.-C.T."/>
            <person name="Winkler M.E."/>
        </authorList>
    </citation>
    <scope>NUCLEOTIDE SEQUENCE</scope>
</reference>
<accession>A0A381YUC7</accession>
<dbReference type="EMBL" id="UINC01019071">
    <property type="protein sequence ID" value="SVA80564.1"/>
    <property type="molecule type" value="Genomic_DNA"/>
</dbReference>
<proteinExistence type="predicted"/>
<evidence type="ECO:0000313" key="1">
    <source>
        <dbReference type="EMBL" id="SVA80564.1"/>
    </source>
</evidence>
<organism evidence="1">
    <name type="scientific">marine metagenome</name>
    <dbReference type="NCBI Taxonomy" id="408172"/>
    <lineage>
        <taxon>unclassified sequences</taxon>
        <taxon>metagenomes</taxon>
        <taxon>ecological metagenomes</taxon>
    </lineage>
</organism>
<gene>
    <name evidence="1" type="ORF">METZ01_LOCUS133418</name>
</gene>
<dbReference type="AlphaFoldDB" id="A0A381YUC7"/>
<name>A0A381YUC7_9ZZZZ</name>